<name>A0A1D1W2D8_RAMVA</name>
<comment type="caution">
    <text evidence="1">The sequence shown here is derived from an EMBL/GenBank/DDBJ whole genome shotgun (WGS) entry which is preliminary data.</text>
</comment>
<accession>A0A1D1W2D8</accession>
<organism evidence="1 2">
    <name type="scientific">Ramazzottius varieornatus</name>
    <name type="common">Water bear</name>
    <name type="synonym">Tardigrade</name>
    <dbReference type="NCBI Taxonomy" id="947166"/>
    <lineage>
        <taxon>Eukaryota</taxon>
        <taxon>Metazoa</taxon>
        <taxon>Ecdysozoa</taxon>
        <taxon>Tardigrada</taxon>
        <taxon>Eutardigrada</taxon>
        <taxon>Parachela</taxon>
        <taxon>Hypsibioidea</taxon>
        <taxon>Ramazzottiidae</taxon>
        <taxon>Ramazzottius</taxon>
    </lineage>
</organism>
<proteinExistence type="predicted"/>
<sequence>MEQDVWGSSPLSTHADVWGEDATLNLVDDTLRLRAENKYLPLGQVTTGRIQPEPSPSSKLHALLTKELCVDFIRITSNGEKGLVDQVSLAALSRPCPTLN</sequence>
<dbReference type="AlphaFoldDB" id="A0A1D1W2D8"/>
<reference evidence="1 2" key="1">
    <citation type="journal article" date="2016" name="Nat. Commun.">
        <title>Extremotolerant tardigrade genome and improved radiotolerance of human cultured cells by tardigrade-unique protein.</title>
        <authorList>
            <person name="Hashimoto T."/>
            <person name="Horikawa D.D."/>
            <person name="Saito Y."/>
            <person name="Kuwahara H."/>
            <person name="Kozuka-Hata H."/>
            <person name="Shin-I T."/>
            <person name="Minakuchi Y."/>
            <person name="Ohishi K."/>
            <person name="Motoyama A."/>
            <person name="Aizu T."/>
            <person name="Enomoto A."/>
            <person name="Kondo K."/>
            <person name="Tanaka S."/>
            <person name="Hara Y."/>
            <person name="Koshikawa S."/>
            <person name="Sagara H."/>
            <person name="Miura T."/>
            <person name="Yokobori S."/>
            <person name="Miyagawa K."/>
            <person name="Suzuki Y."/>
            <person name="Kubo T."/>
            <person name="Oyama M."/>
            <person name="Kohara Y."/>
            <person name="Fujiyama A."/>
            <person name="Arakawa K."/>
            <person name="Katayama T."/>
            <person name="Toyoda A."/>
            <person name="Kunieda T."/>
        </authorList>
    </citation>
    <scope>NUCLEOTIDE SEQUENCE [LARGE SCALE GENOMIC DNA]</scope>
    <source>
        <strain evidence="1 2">YOKOZUNA-1</strain>
    </source>
</reference>
<dbReference type="EMBL" id="BDGG01000011">
    <property type="protein sequence ID" value="GAV05089.1"/>
    <property type="molecule type" value="Genomic_DNA"/>
</dbReference>
<gene>
    <name evidence="1" type="primary">RvY_15269-1</name>
    <name evidence="1" type="synonym">RvY_15269.1</name>
    <name evidence="1" type="ORF">RvY_15269</name>
</gene>
<evidence type="ECO:0000313" key="1">
    <source>
        <dbReference type="EMBL" id="GAV05089.1"/>
    </source>
</evidence>
<protein>
    <submittedName>
        <fullName evidence="1">Uncharacterized protein</fullName>
    </submittedName>
</protein>
<keyword evidence="2" id="KW-1185">Reference proteome</keyword>
<dbReference type="Proteomes" id="UP000186922">
    <property type="component" value="Unassembled WGS sequence"/>
</dbReference>
<evidence type="ECO:0000313" key="2">
    <source>
        <dbReference type="Proteomes" id="UP000186922"/>
    </source>
</evidence>